<dbReference type="GO" id="GO:0032259">
    <property type="term" value="P:methylation"/>
    <property type="evidence" value="ECO:0007669"/>
    <property type="project" value="UniProtKB-KW"/>
</dbReference>
<proteinExistence type="predicted"/>
<dbReference type="InterPro" id="IPR052520">
    <property type="entry name" value="ATL_DNA_repair"/>
</dbReference>
<evidence type="ECO:0000256" key="2">
    <source>
        <dbReference type="ARBA" id="ARBA00022603"/>
    </source>
</evidence>
<dbReference type="Proteomes" id="UP000010119">
    <property type="component" value="Unassembled WGS sequence"/>
</dbReference>
<dbReference type="InterPro" id="IPR001497">
    <property type="entry name" value="MethylDNA_cys_MeTrfase_AS"/>
</dbReference>
<dbReference type="EMBL" id="ACCR02000003">
    <property type="protein sequence ID" value="EFI84319.1"/>
    <property type="molecule type" value="Genomic_DNA"/>
</dbReference>
<dbReference type="Pfam" id="PF01035">
    <property type="entry name" value="DNA_binding_1"/>
    <property type="match status" value="1"/>
</dbReference>
<evidence type="ECO:0000313" key="8">
    <source>
        <dbReference type="EMBL" id="EFI84319.1"/>
    </source>
</evidence>
<keyword evidence="5" id="KW-0234">DNA repair</keyword>
<dbReference type="GO" id="GO:0006281">
    <property type="term" value="P:DNA repair"/>
    <property type="evidence" value="ECO:0007669"/>
    <property type="project" value="UniProtKB-KW"/>
</dbReference>
<dbReference type="Gene3D" id="1.10.10.10">
    <property type="entry name" value="Winged helix-like DNA-binding domain superfamily/Winged helix DNA-binding domain"/>
    <property type="match status" value="1"/>
</dbReference>
<comment type="caution">
    <text evidence="8">The sequence shown here is derived from an EMBL/GenBank/DDBJ whole genome shotgun (WGS) entry which is preliminary data.</text>
</comment>
<dbReference type="HOGENOM" id="CLU_000445_52_5_9"/>
<keyword evidence="4" id="KW-0227">DNA damage</keyword>
<evidence type="ECO:0000313" key="9">
    <source>
        <dbReference type="Proteomes" id="UP000010119"/>
    </source>
</evidence>
<comment type="catalytic activity">
    <reaction evidence="6">
        <text>a 6-O-methyl-2'-deoxyguanosine in DNA + L-cysteinyl-[protein] = S-methyl-L-cysteinyl-[protein] + a 2'-deoxyguanosine in DNA</text>
        <dbReference type="Rhea" id="RHEA:24000"/>
        <dbReference type="Rhea" id="RHEA-COMP:10131"/>
        <dbReference type="Rhea" id="RHEA-COMP:10132"/>
        <dbReference type="Rhea" id="RHEA-COMP:11367"/>
        <dbReference type="Rhea" id="RHEA-COMP:11368"/>
        <dbReference type="ChEBI" id="CHEBI:29950"/>
        <dbReference type="ChEBI" id="CHEBI:82612"/>
        <dbReference type="ChEBI" id="CHEBI:85445"/>
        <dbReference type="ChEBI" id="CHEBI:85448"/>
        <dbReference type="EC" id="2.1.1.63"/>
    </reaction>
</comment>
<reference evidence="8" key="1">
    <citation type="submission" date="2010-06" db="EMBL/GenBank/DDBJ databases">
        <authorList>
            <person name="Muzny D."/>
            <person name="Qin X."/>
            <person name="Buhay C."/>
            <person name="Dugan-Rocha S."/>
            <person name="Ding Y."/>
            <person name="Chen G."/>
            <person name="Hawes A."/>
            <person name="Holder M."/>
            <person name="Jhangiani S."/>
            <person name="Johnson A."/>
            <person name="Khan Z."/>
            <person name="Li Z."/>
            <person name="Liu W."/>
            <person name="Liu X."/>
            <person name="Perez L."/>
            <person name="Shen H."/>
            <person name="Wang Q."/>
            <person name="Watt J."/>
            <person name="Xi L."/>
            <person name="Xin Y."/>
            <person name="Zhou J."/>
            <person name="Deng J."/>
            <person name="Jiang H."/>
            <person name="Liu Y."/>
            <person name="Qu J."/>
            <person name="Song X.-Z."/>
            <person name="Zhang L."/>
            <person name="Villasana D."/>
            <person name="Johnson A."/>
            <person name="Liu J."/>
            <person name="Liyanage D."/>
            <person name="Lorensuhewa L."/>
            <person name="Robinson T."/>
            <person name="Song A."/>
            <person name="Song B.-B."/>
            <person name="Dinh H."/>
            <person name="Thornton R."/>
            <person name="Coyle M."/>
            <person name="Francisco L."/>
            <person name="Jackson L."/>
            <person name="Javaid M."/>
            <person name="Korchina V."/>
            <person name="Kovar C."/>
            <person name="Mata R."/>
            <person name="Mathew T."/>
            <person name="Ngo R."/>
            <person name="Nguyen L."/>
            <person name="Nguyen N."/>
            <person name="Okwuonu G."/>
            <person name="Ongeri F."/>
            <person name="Pham C."/>
            <person name="Simmons D."/>
            <person name="Wilczek-Boney K."/>
            <person name="Hale W."/>
            <person name="Jakkamsetti A."/>
            <person name="Pham P."/>
            <person name="Ruth R."/>
            <person name="San Lucas F."/>
            <person name="Warren J."/>
            <person name="Zhang J."/>
            <person name="Zhao Z."/>
            <person name="Zhou C."/>
            <person name="Zhu D."/>
            <person name="Lee S."/>
            <person name="Bess C."/>
            <person name="Blankenburg K."/>
            <person name="Forbes L."/>
            <person name="Fu Q."/>
            <person name="Gubbala S."/>
            <person name="Hirani K."/>
            <person name="Jayaseelan J.C."/>
            <person name="Lara F."/>
            <person name="Munidasa M."/>
            <person name="Palculict T."/>
            <person name="Patil S."/>
            <person name="Pu L.-L."/>
            <person name="Saada N."/>
            <person name="Tang L."/>
            <person name="Weissenberger G."/>
            <person name="Zhu Y."/>
            <person name="Hemphill L."/>
            <person name="Shang Y."/>
            <person name="Youmans B."/>
            <person name="Ayvaz T."/>
            <person name="Ross M."/>
            <person name="Santibanez J."/>
            <person name="Aqrawi P."/>
            <person name="Gross S."/>
            <person name="Joshi V."/>
            <person name="Fowler G."/>
            <person name="Nazareth L."/>
            <person name="Reid J."/>
            <person name="Worley K."/>
            <person name="Petrosino J."/>
            <person name="Highlander S."/>
            <person name="Gibbs R."/>
        </authorList>
    </citation>
    <scope>NUCLEOTIDE SEQUENCE [LARGE SCALE GENOMIC DNA]</scope>
    <source>
        <strain evidence="8">DSM 20601</strain>
    </source>
</reference>
<accession>D7UXB1</accession>
<evidence type="ECO:0000256" key="5">
    <source>
        <dbReference type="ARBA" id="ARBA00023204"/>
    </source>
</evidence>
<dbReference type="STRING" id="525367.HMPREF0556_10872"/>
<dbReference type="PANTHER" id="PTHR42942">
    <property type="entry name" value="6-O-METHYLGUANINE DNA METHYLTRANSFERASE"/>
    <property type="match status" value="1"/>
</dbReference>
<dbReference type="eggNOG" id="COG3695">
    <property type="taxonomic scope" value="Bacteria"/>
</dbReference>
<name>D7UXB1_LISGR</name>
<dbReference type="GO" id="GO:0003908">
    <property type="term" value="F:methylated-DNA-[protein]-cysteine S-methyltransferase activity"/>
    <property type="evidence" value="ECO:0007669"/>
    <property type="project" value="UniProtKB-EC"/>
</dbReference>
<evidence type="ECO:0000256" key="4">
    <source>
        <dbReference type="ARBA" id="ARBA00022763"/>
    </source>
</evidence>
<dbReference type="NCBIfam" id="TIGR00589">
    <property type="entry name" value="ogt"/>
    <property type="match status" value="1"/>
</dbReference>
<keyword evidence="2 8" id="KW-0489">Methyltransferase</keyword>
<evidence type="ECO:0000256" key="3">
    <source>
        <dbReference type="ARBA" id="ARBA00022679"/>
    </source>
</evidence>
<dbReference type="AlphaFoldDB" id="D7UXB1"/>
<dbReference type="PROSITE" id="PS00374">
    <property type="entry name" value="MGMT"/>
    <property type="match status" value="1"/>
</dbReference>
<gene>
    <name evidence="8" type="primary">ogt</name>
    <name evidence="8" type="ORF">HMPREF0556_10872</name>
</gene>
<dbReference type="InterPro" id="IPR036217">
    <property type="entry name" value="MethylDNA_cys_MeTrfase_DNAb"/>
</dbReference>
<dbReference type="EC" id="2.1.1.63" evidence="8"/>
<evidence type="ECO:0000256" key="6">
    <source>
        <dbReference type="ARBA" id="ARBA00049348"/>
    </source>
</evidence>
<dbReference type="SUPFAM" id="SSF46767">
    <property type="entry name" value="Methylated DNA-protein cysteine methyltransferase, C-terminal domain"/>
    <property type="match status" value="1"/>
</dbReference>
<feature type="domain" description="Methylated-DNA-[protein]-cysteine S-methyltransferase DNA binding" evidence="7">
    <location>
        <begin position="12"/>
        <end position="89"/>
    </location>
</feature>
<organism evidence="8 9">
    <name type="scientific">Listeria grayi DSM 20601</name>
    <dbReference type="NCBI Taxonomy" id="525367"/>
    <lineage>
        <taxon>Bacteria</taxon>
        <taxon>Bacillati</taxon>
        <taxon>Bacillota</taxon>
        <taxon>Bacilli</taxon>
        <taxon>Bacillales</taxon>
        <taxon>Listeriaceae</taxon>
        <taxon>Listeria</taxon>
    </lineage>
</organism>
<sequence length="106" mass="12315">MKGRPEIMIPAEFEERVFTIIKQIPRGKVTTYGQIAYMAKFPRHSRLVGSLLKKSVRPKTVPCHRVVNSMGRLVPGWEEQRYLLEEENVPFKPNGYVNLKLAFWQG</sequence>
<dbReference type="InterPro" id="IPR036388">
    <property type="entry name" value="WH-like_DNA-bd_sf"/>
</dbReference>
<keyword evidence="3 8" id="KW-0808">Transferase</keyword>
<evidence type="ECO:0000259" key="7">
    <source>
        <dbReference type="Pfam" id="PF01035"/>
    </source>
</evidence>
<dbReference type="InterPro" id="IPR014048">
    <property type="entry name" value="MethylDNA_cys_MeTrfase_DNA-bd"/>
</dbReference>
<comment type="catalytic activity">
    <reaction evidence="1">
        <text>a 4-O-methyl-thymidine in DNA + L-cysteinyl-[protein] = a thymidine in DNA + S-methyl-L-cysteinyl-[protein]</text>
        <dbReference type="Rhea" id="RHEA:53428"/>
        <dbReference type="Rhea" id="RHEA-COMP:10131"/>
        <dbReference type="Rhea" id="RHEA-COMP:10132"/>
        <dbReference type="Rhea" id="RHEA-COMP:13555"/>
        <dbReference type="Rhea" id="RHEA-COMP:13556"/>
        <dbReference type="ChEBI" id="CHEBI:29950"/>
        <dbReference type="ChEBI" id="CHEBI:82612"/>
        <dbReference type="ChEBI" id="CHEBI:137386"/>
        <dbReference type="ChEBI" id="CHEBI:137387"/>
        <dbReference type="EC" id="2.1.1.63"/>
    </reaction>
</comment>
<dbReference type="CDD" id="cd06445">
    <property type="entry name" value="ATase"/>
    <property type="match status" value="1"/>
</dbReference>
<dbReference type="PANTHER" id="PTHR42942:SF1">
    <property type="entry name" value="ALKYLTRANSFERASE-LIKE PROTEIN 1"/>
    <property type="match status" value="1"/>
</dbReference>
<protein>
    <submittedName>
        <fullName evidence="8">6-O-methylguanine DNA methyltransferase, DNA binding domain protein</fullName>
        <ecNumber evidence="8">2.1.1.63</ecNumber>
    </submittedName>
</protein>
<evidence type="ECO:0000256" key="1">
    <source>
        <dbReference type="ARBA" id="ARBA00001286"/>
    </source>
</evidence>
<keyword evidence="9" id="KW-1185">Reference proteome</keyword>